<keyword evidence="2" id="KW-0540">Nuclease</keyword>
<organism evidence="2 3">
    <name type="scientific">Runella aurantiaca</name>
    <dbReference type="NCBI Taxonomy" id="2282308"/>
    <lineage>
        <taxon>Bacteria</taxon>
        <taxon>Pseudomonadati</taxon>
        <taxon>Bacteroidota</taxon>
        <taxon>Cytophagia</taxon>
        <taxon>Cytophagales</taxon>
        <taxon>Spirosomataceae</taxon>
        <taxon>Runella</taxon>
    </lineage>
</organism>
<evidence type="ECO:0000313" key="2">
    <source>
        <dbReference type="EMBL" id="RDB05517.1"/>
    </source>
</evidence>
<keyword evidence="2" id="KW-0378">Hydrolase</keyword>
<keyword evidence="2" id="KW-0255">Endonuclease</keyword>
<dbReference type="Gene3D" id="3.90.1570.10">
    <property type="entry name" value="tt1808, chain A"/>
    <property type="match status" value="1"/>
</dbReference>
<feature type="domain" description="Putative restriction endonuclease" evidence="1">
    <location>
        <begin position="36"/>
        <end position="206"/>
    </location>
</feature>
<dbReference type="InterPro" id="IPR012296">
    <property type="entry name" value="Nuclease_put_TT1808"/>
</dbReference>
<protein>
    <submittedName>
        <fullName evidence="2">Uma2 family endonuclease</fullName>
    </submittedName>
</protein>
<name>A0A369IAM5_9BACT</name>
<dbReference type="Proteomes" id="UP000253141">
    <property type="component" value="Unassembled WGS sequence"/>
</dbReference>
<sequence length="210" mass="23766">MGVKLLFLNKKRLEIMVALDEYVLRLPDEIRWDDAAFLAFCRMNDELNIERDADGNIIIMSPTNTLSGFYENKLLFILELWNHSSKLGYTFSSSAGFTFADGSMRAPDASFILKARFDALPESEKNQFAHIAPDFVAELRSKTDSLPKLQLKMNAYIQNGVRLGWLIDLAGQEVWIYRQNGTVELVPFSAGKVSGEEVLPGFELELSVFE</sequence>
<evidence type="ECO:0000259" key="1">
    <source>
        <dbReference type="Pfam" id="PF05685"/>
    </source>
</evidence>
<dbReference type="Pfam" id="PF05685">
    <property type="entry name" value="Uma2"/>
    <property type="match status" value="1"/>
</dbReference>
<dbReference type="AlphaFoldDB" id="A0A369IAM5"/>
<dbReference type="InterPro" id="IPR011335">
    <property type="entry name" value="Restrct_endonuc-II-like"/>
</dbReference>
<reference evidence="2 3" key="1">
    <citation type="submission" date="2018-07" db="EMBL/GenBank/DDBJ databases">
        <title>Genome analysis of Runella aurantiaca.</title>
        <authorList>
            <person name="Yang X."/>
        </authorList>
    </citation>
    <scope>NUCLEOTIDE SEQUENCE [LARGE SCALE GENOMIC DNA]</scope>
    <source>
        <strain evidence="2 3">YX9</strain>
    </source>
</reference>
<dbReference type="SUPFAM" id="SSF52980">
    <property type="entry name" value="Restriction endonuclease-like"/>
    <property type="match status" value="1"/>
</dbReference>
<dbReference type="InterPro" id="IPR008538">
    <property type="entry name" value="Uma2"/>
</dbReference>
<keyword evidence="3" id="KW-1185">Reference proteome</keyword>
<proteinExistence type="predicted"/>
<evidence type="ECO:0000313" key="3">
    <source>
        <dbReference type="Proteomes" id="UP000253141"/>
    </source>
</evidence>
<dbReference type="PANTHER" id="PTHR34107">
    <property type="entry name" value="SLL0198 PROTEIN-RELATED"/>
    <property type="match status" value="1"/>
</dbReference>
<dbReference type="EMBL" id="QPIW01000009">
    <property type="protein sequence ID" value="RDB05517.1"/>
    <property type="molecule type" value="Genomic_DNA"/>
</dbReference>
<dbReference type="GO" id="GO:0004519">
    <property type="term" value="F:endonuclease activity"/>
    <property type="evidence" value="ECO:0007669"/>
    <property type="project" value="UniProtKB-KW"/>
</dbReference>
<accession>A0A369IAM5</accession>
<dbReference type="PANTHER" id="PTHR34107:SF7">
    <property type="entry name" value="SLR2092 PROTEIN"/>
    <property type="match status" value="1"/>
</dbReference>
<dbReference type="CDD" id="cd06260">
    <property type="entry name" value="DUF820-like"/>
    <property type="match status" value="1"/>
</dbReference>
<gene>
    <name evidence="2" type="ORF">DVG78_13110</name>
</gene>
<comment type="caution">
    <text evidence="2">The sequence shown here is derived from an EMBL/GenBank/DDBJ whole genome shotgun (WGS) entry which is preliminary data.</text>
</comment>